<comment type="caution">
    <text evidence="1">The sequence shown here is derived from an EMBL/GenBank/DDBJ whole genome shotgun (WGS) entry which is preliminary data.</text>
</comment>
<accession>A0A0F9BV35</accession>
<gene>
    <name evidence="1" type="ORF">LCGC14_2482050</name>
</gene>
<evidence type="ECO:0000313" key="1">
    <source>
        <dbReference type="EMBL" id="KKL17787.1"/>
    </source>
</evidence>
<protein>
    <submittedName>
        <fullName evidence="1">Uncharacterized protein</fullName>
    </submittedName>
</protein>
<proteinExistence type="predicted"/>
<dbReference type="AlphaFoldDB" id="A0A0F9BV35"/>
<reference evidence="1" key="1">
    <citation type="journal article" date="2015" name="Nature">
        <title>Complex archaea that bridge the gap between prokaryotes and eukaryotes.</title>
        <authorList>
            <person name="Spang A."/>
            <person name="Saw J.H."/>
            <person name="Jorgensen S.L."/>
            <person name="Zaremba-Niedzwiedzka K."/>
            <person name="Martijn J."/>
            <person name="Lind A.E."/>
            <person name="van Eijk R."/>
            <person name="Schleper C."/>
            <person name="Guy L."/>
            <person name="Ettema T.J."/>
        </authorList>
    </citation>
    <scope>NUCLEOTIDE SEQUENCE</scope>
</reference>
<organism evidence="1">
    <name type="scientific">marine sediment metagenome</name>
    <dbReference type="NCBI Taxonomy" id="412755"/>
    <lineage>
        <taxon>unclassified sequences</taxon>
        <taxon>metagenomes</taxon>
        <taxon>ecological metagenomes</taxon>
    </lineage>
</organism>
<dbReference type="EMBL" id="LAZR01039122">
    <property type="protein sequence ID" value="KKL17787.1"/>
    <property type="molecule type" value="Genomic_DNA"/>
</dbReference>
<sequence length="63" mass="7049">MRPTLSEKEWVLASEKHSGIGDLTYKECRDNVGKVLKLAGRTTTCKDPQDKLNKLDEGFRIGA</sequence>
<name>A0A0F9BV35_9ZZZZ</name>